<sequence>MNSSNPIPSAADVRAQRRLVLVDIENAARGATTSINNVRALRAEISHAFDLGAGTR</sequence>
<name>A0ABP8ZKY0_9ACTN</name>
<dbReference type="Proteomes" id="UP001500822">
    <property type="component" value="Unassembled WGS sequence"/>
</dbReference>
<evidence type="ECO:0000313" key="1">
    <source>
        <dbReference type="EMBL" id="GAA4758950.1"/>
    </source>
</evidence>
<gene>
    <name evidence="1" type="ORF">GCM10023217_34320</name>
</gene>
<reference evidence="2" key="1">
    <citation type="journal article" date="2019" name="Int. J. Syst. Evol. Microbiol.">
        <title>The Global Catalogue of Microorganisms (GCM) 10K type strain sequencing project: providing services to taxonomists for standard genome sequencing and annotation.</title>
        <authorList>
            <consortium name="The Broad Institute Genomics Platform"/>
            <consortium name="The Broad Institute Genome Sequencing Center for Infectious Disease"/>
            <person name="Wu L."/>
            <person name="Ma J."/>
        </authorList>
    </citation>
    <scope>NUCLEOTIDE SEQUENCE [LARGE SCALE GENOMIC DNA]</scope>
    <source>
        <strain evidence="2">JCM 18077</strain>
    </source>
</reference>
<accession>A0ABP8ZKY0</accession>
<protein>
    <recommendedName>
        <fullName evidence="3">NYN domain-containing protein</fullName>
    </recommendedName>
</protein>
<keyword evidence="2" id="KW-1185">Reference proteome</keyword>
<proteinExistence type="predicted"/>
<dbReference type="EMBL" id="BAABIE010000027">
    <property type="protein sequence ID" value="GAA4758950.1"/>
    <property type="molecule type" value="Genomic_DNA"/>
</dbReference>
<comment type="caution">
    <text evidence="1">The sequence shown here is derived from an EMBL/GenBank/DDBJ whole genome shotgun (WGS) entry which is preliminary data.</text>
</comment>
<organism evidence="1 2">
    <name type="scientific">Gordonia alkaliphila</name>
    <dbReference type="NCBI Taxonomy" id="1053547"/>
    <lineage>
        <taxon>Bacteria</taxon>
        <taxon>Bacillati</taxon>
        <taxon>Actinomycetota</taxon>
        <taxon>Actinomycetes</taxon>
        <taxon>Mycobacteriales</taxon>
        <taxon>Gordoniaceae</taxon>
        <taxon>Gordonia</taxon>
    </lineage>
</organism>
<evidence type="ECO:0000313" key="2">
    <source>
        <dbReference type="Proteomes" id="UP001500822"/>
    </source>
</evidence>
<evidence type="ECO:0008006" key="3">
    <source>
        <dbReference type="Google" id="ProtNLM"/>
    </source>
</evidence>